<dbReference type="RefSeq" id="WP_276304540.1">
    <property type="nucleotide sequence ID" value="NZ_CP119992.1"/>
</dbReference>
<dbReference type="EMBL" id="JBHTBF010000002">
    <property type="protein sequence ID" value="MFC7316197.1"/>
    <property type="molecule type" value="Genomic_DNA"/>
</dbReference>
<comment type="caution">
    <text evidence="2">The sequence shown here is derived from an EMBL/GenBank/DDBJ whole genome shotgun (WGS) entry which is preliminary data.</text>
</comment>
<dbReference type="GeneID" id="79314088"/>
<organism evidence="2 3">
    <name type="scientific">Halomarina halobia</name>
    <dbReference type="NCBI Taxonomy" id="3033386"/>
    <lineage>
        <taxon>Archaea</taxon>
        <taxon>Methanobacteriati</taxon>
        <taxon>Methanobacteriota</taxon>
        <taxon>Stenosarchaea group</taxon>
        <taxon>Halobacteria</taxon>
        <taxon>Halobacteriales</taxon>
        <taxon>Natronomonadaceae</taxon>
        <taxon>Halomarina</taxon>
    </lineage>
</organism>
<evidence type="ECO:0000313" key="3">
    <source>
        <dbReference type="Proteomes" id="UP001596547"/>
    </source>
</evidence>
<name>A0ABD6A7T6_9EURY</name>
<dbReference type="AlphaFoldDB" id="A0ABD6A7T6"/>
<sequence length="46" mass="4426">MTDPRTVATYDGAFALASFLHVPRTQTGCSPGAGASSAPAASSGAA</sequence>
<proteinExistence type="predicted"/>
<gene>
    <name evidence="2" type="ORF">ACFQPE_05220</name>
</gene>
<reference evidence="2 3" key="1">
    <citation type="journal article" date="2019" name="Int. J. Syst. Evol. Microbiol.">
        <title>The Global Catalogue of Microorganisms (GCM) 10K type strain sequencing project: providing services to taxonomists for standard genome sequencing and annotation.</title>
        <authorList>
            <consortium name="The Broad Institute Genomics Platform"/>
            <consortium name="The Broad Institute Genome Sequencing Center for Infectious Disease"/>
            <person name="Wu L."/>
            <person name="Ma J."/>
        </authorList>
    </citation>
    <scope>NUCLEOTIDE SEQUENCE [LARGE SCALE GENOMIC DNA]</scope>
    <source>
        <strain evidence="2 3">PSR21</strain>
    </source>
</reference>
<feature type="region of interest" description="Disordered" evidence="1">
    <location>
        <begin position="27"/>
        <end position="46"/>
    </location>
</feature>
<evidence type="ECO:0000313" key="2">
    <source>
        <dbReference type="EMBL" id="MFC7316197.1"/>
    </source>
</evidence>
<keyword evidence="3" id="KW-1185">Reference proteome</keyword>
<dbReference type="Proteomes" id="UP001596547">
    <property type="component" value="Unassembled WGS sequence"/>
</dbReference>
<protein>
    <submittedName>
        <fullName evidence="2">Uncharacterized protein</fullName>
    </submittedName>
</protein>
<evidence type="ECO:0000256" key="1">
    <source>
        <dbReference type="SAM" id="MobiDB-lite"/>
    </source>
</evidence>
<accession>A0ABD6A7T6</accession>
<feature type="compositionally biased region" description="Low complexity" evidence="1">
    <location>
        <begin position="30"/>
        <end position="46"/>
    </location>
</feature>